<dbReference type="Proteomes" id="UP000001235">
    <property type="component" value="Chromosome"/>
</dbReference>
<reference evidence="1 2" key="1">
    <citation type="submission" date="2010-08" db="EMBL/GenBank/DDBJ databases">
        <title>Complete sequence of Gallionella capsiferriformans ES-2.</title>
        <authorList>
            <consortium name="US DOE Joint Genome Institute"/>
            <person name="Lucas S."/>
            <person name="Copeland A."/>
            <person name="Lapidus A."/>
            <person name="Cheng J.-F."/>
            <person name="Bruce D."/>
            <person name="Goodwin L."/>
            <person name="Pitluck S."/>
            <person name="Chertkov O."/>
            <person name="Davenport K.W."/>
            <person name="Detter J.C."/>
            <person name="Han C."/>
            <person name="Tapia R."/>
            <person name="Land M."/>
            <person name="Hauser L."/>
            <person name="Chang Y.-J."/>
            <person name="Jeffries C."/>
            <person name="Kyrpides N."/>
            <person name="Ivanova N."/>
            <person name="Mikhailova N."/>
            <person name="Shelobolina E.S."/>
            <person name="Picardal F."/>
            <person name="Roden E."/>
            <person name="Emerson D."/>
            <person name="Woyke T."/>
        </authorList>
    </citation>
    <scope>NUCLEOTIDE SEQUENCE [LARGE SCALE GENOMIC DNA]</scope>
    <source>
        <strain evidence="1 2">ES-2</strain>
    </source>
</reference>
<dbReference type="NCBIfam" id="TIGR03738">
    <property type="entry name" value="PRTRC_C"/>
    <property type="match status" value="1"/>
</dbReference>
<dbReference type="STRING" id="395494.Galf_0966"/>
<dbReference type="AlphaFoldDB" id="D9SEQ0"/>
<evidence type="ECO:0000313" key="1">
    <source>
        <dbReference type="EMBL" id="ADL54997.1"/>
    </source>
</evidence>
<dbReference type="KEGG" id="gca:Galf_0966"/>
<protein>
    <recommendedName>
        <fullName evidence="3">PRTRC system protein C</fullName>
    </recommendedName>
</protein>
<dbReference type="EMBL" id="CP002159">
    <property type="protein sequence ID" value="ADL54997.1"/>
    <property type="molecule type" value="Genomic_DNA"/>
</dbReference>
<accession>D9SEQ0</accession>
<evidence type="ECO:0000313" key="2">
    <source>
        <dbReference type="Proteomes" id="UP000001235"/>
    </source>
</evidence>
<proteinExistence type="predicted"/>
<dbReference type="OrthoDB" id="71754at2"/>
<dbReference type="InterPro" id="IPR022289">
    <property type="entry name" value="PRTRC_protein-C"/>
</dbReference>
<dbReference type="eggNOG" id="ENOG50338MV">
    <property type="taxonomic scope" value="Bacteria"/>
</dbReference>
<name>D9SEQ0_GALCS</name>
<dbReference type="Pfam" id="PF14454">
    <property type="entry name" value="Prok_Ub"/>
    <property type="match status" value="1"/>
</dbReference>
<keyword evidence="2" id="KW-1185">Reference proteome</keyword>
<organism evidence="1 2">
    <name type="scientific">Gallionella capsiferriformans (strain ES-2)</name>
    <name type="common">Gallionella ferruginea capsiferriformans (strain ES-2)</name>
    <dbReference type="NCBI Taxonomy" id="395494"/>
    <lineage>
        <taxon>Bacteria</taxon>
        <taxon>Pseudomonadati</taxon>
        <taxon>Pseudomonadota</taxon>
        <taxon>Betaproteobacteria</taxon>
        <taxon>Nitrosomonadales</taxon>
        <taxon>Gallionellaceae</taxon>
        <taxon>Gallionella</taxon>
    </lineage>
</organism>
<dbReference type="RefSeq" id="WP_013292937.1">
    <property type="nucleotide sequence ID" value="NC_014394.1"/>
</dbReference>
<gene>
    <name evidence="1" type="ordered locus">Galf_0966</name>
</gene>
<sequence length="69" mass="7401">MAIQTTTLTRSFSYGGMTLPDPGKSLSLEDVRDVYAAAYPELVSASIEGPEKRGDNLIYTFKKGVGTKG</sequence>
<dbReference type="HOGENOM" id="CLU_199579_1_0_4"/>
<dbReference type="InterPro" id="IPR032866">
    <property type="entry name" value="Prok_Ub"/>
</dbReference>
<evidence type="ECO:0008006" key="3">
    <source>
        <dbReference type="Google" id="ProtNLM"/>
    </source>
</evidence>